<comment type="caution">
    <text evidence="2">The sequence shown here is derived from an EMBL/GenBank/DDBJ whole genome shotgun (WGS) entry which is preliminary data.</text>
</comment>
<sequence>MVTITSRRRHVVQHRAKSTWIILQLLLFSLVASFTAVHGFVIPHSSCSFDRPRVFLKQSNQQERRSEDMRRTLAEFQQFLEDVFSLDIRNSSKKKQKHNKTIATTTIHTRGSQSPNLHLLSSIVTSLQEYLYENTEGWAFSFADLRPASERNFMGHVFLATNLAYVLAGSALLLEKDYLLGSMTELCAVASFQYHFQQLQQPYQRTTDEAVRVALTIDYVTALSSIGIGIAYLVQDHSLPSGQLLATATTGLVFLLLGWIWEEGLPYVVLHSFWHIYSAVTAYLVGTTHIANYPHSGV</sequence>
<feature type="transmembrane region" description="Helical" evidence="1">
    <location>
        <begin position="21"/>
        <end position="42"/>
    </location>
</feature>
<evidence type="ECO:0000256" key="1">
    <source>
        <dbReference type="SAM" id="Phobius"/>
    </source>
</evidence>
<name>A0A9K3LVT1_9STRA</name>
<dbReference type="AlphaFoldDB" id="A0A9K3LVT1"/>
<feature type="transmembrane region" description="Helical" evidence="1">
    <location>
        <begin position="273"/>
        <end position="291"/>
    </location>
</feature>
<evidence type="ECO:0000313" key="3">
    <source>
        <dbReference type="Proteomes" id="UP000693970"/>
    </source>
</evidence>
<reference evidence="2" key="1">
    <citation type="journal article" date="2021" name="Sci. Rep.">
        <title>Diploid genomic architecture of Nitzschia inconspicua, an elite biomass production diatom.</title>
        <authorList>
            <person name="Oliver A."/>
            <person name="Podell S."/>
            <person name="Pinowska A."/>
            <person name="Traller J.C."/>
            <person name="Smith S.R."/>
            <person name="McClure R."/>
            <person name="Beliaev A."/>
            <person name="Bohutskyi P."/>
            <person name="Hill E.A."/>
            <person name="Rabines A."/>
            <person name="Zheng H."/>
            <person name="Allen L.Z."/>
            <person name="Kuo A."/>
            <person name="Grigoriev I.V."/>
            <person name="Allen A.E."/>
            <person name="Hazlebeck D."/>
            <person name="Allen E.E."/>
        </authorList>
    </citation>
    <scope>NUCLEOTIDE SEQUENCE</scope>
    <source>
        <strain evidence="2">Hildebrandi</strain>
    </source>
</reference>
<feature type="transmembrane region" description="Helical" evidence="1">
    <location>
        <begin position="240"/>
        <end position="261"/>
    </location>
</feature>
<keyword evidence="1" id="KW-0472">Membrane</keyword>
<proteinExistence type="predicted"/>
<keyword evidence="3" id="KW-1185">Reference proteome</keyword>
<accession>A0A9K3LVT1</accession>
<gene>
    <name evidence="2" type="ORF">IV203_031940</name>
</gene>
<protein>
    <submittedName>
        <fullName evidence="2">Uncharacterized protein</fullName>
    </submittedName>
</protein>
<dbReference type="OrthoDB" id="194331at2759"/>
<dbReference type="EMBL" id="JAGRRH010000006">
    <property type="protein sequence ID" value="KAG7369197.1"/>
    <property type="molecule type" value="Genomic_DNA"/>
</dbReference>
<dbReference type="Proteomes" id="UP000693970">
    <property type="component" value="Unassembled WGS sequence"/>
</dbReference>
<organism evidence="2 3">
    <name type="scientific">Nitzschia inconspicua</name>
    <dbReference type="NCBI Taxonomy" id="303405"/>
    <lineage>
        <taxon>Eukaryota</taxon>
        <taxon>Sar</taxon>
        <taxon>Stramenopiles</taxon>
        <taxon>Ochrophyta</taxon>
        <taxon>Bacillariophyta</taxon>
        <taxon>Bacillariophyceae</taxon>
        <taxon>Bacillariophycidae</taxon>
        <taxon>Bacillariales</taxon>
        <taxon>Bacillariaceae</taxon>
        <taxon>Nitzschia</taxon>
    </lineage>
</organism>
<feature type="transmembrane region" description="Helical" evidence="1">
    <location>
        <begin position="153"/>
        <end position="174"/>
    </location>
</feature>
<feature type="transmembrane region" description="Helical" evidence="1">
    <location>
        <begin position="213"/>
        <end position="234"/>
    </location>
</feature>
<keyword evidence="1" id="KW-1133">Transmembrane helix</keyword>
<keyword evidence="1" id="KW-0812">Transmembrane</keyword>
<reference evidence="2" key="2">
    <citation type="submission" date="2021-04" db="EMBL/GenBank/DDBJ databases">
        <authorList>
            <person name="Podell S."/>
        </authorList>
    </citation>
    <scope>NUCLEOTIDE SEQUENCE</scope>
    <source>
        <strain evidence="2">Hildebrandi</strain>
    </source>
</reference>
<evidence type="ECO:0000313" key="2">
    <source>
        <dbReference type="EMBL" id="KAG7369197.1"/>
    </source>
</evidence>